<comment type="caution">
    <text evidence="1">The sequence shown here is derived from an EMBL/GenBank/DDBJ whole genome shotgun (WGS) entry which is preliminary data.</text>
</comment>
<dbReference type="RefSeq" id="WP_185533653.1">
    <property type="nucleotide sequence ID" value="NZ_JAARWW010000005.1"/>
</dbReference>
<dbReference type="Proteomes" id="UP000546806">
    <property type="component" value="Unassembled WGS sequence"/>
</dbReference>
<evidence type="ECO:0000313" key="1">
    <source>
        <dbReference type="EMBL" id="MBC2004644.1"/>
    </source>
</evidence>
<accession>A0A842CXE8</accession>
<name>A0A842CXE8_9LIST</name>
<reference evidence="1 2" key="1">
    <citation type="submission" date="2020-03" db="EMBL/GenBank/DDBJ databases">
        <title>Soil Listeria distribution.</title>
        <authorList>
            <person name="Liao J."/>
            <person name="Wiedmann M."/>
        </authorList>
    </citation>
    <scope>NUCLEOTIDE SEQUENCE [LARGE SCALE GENOMIC DNA]</scope>
    <source>
        <strain evidence="1 2">FSL L7-0435</strain>
    </source>
</reference>
<dbReference type="EMBL" id="JAARWW010000005">
    <property type="protein sequence ID" value="MBC2004644.1"/>
    <property type="molecule type" value="Genomic_DNA"/>
</dbReference>
<organism evidence="1 2">
    <name type="scientific">Listeria booriae</name>
    <dbReference type="NCBI Taxonomy" id="1552123"/>
    <lineage>
        <taxon>Bacteria</taxon>
        <taxon>Bacillati</taxon>
        <taxon>Bacillota</taxon>
        <taxon>Bacilli</taxon>
        <taxon>Bacillales</taxon>
        <taxon>Listeriaceae</taxon>
        <taxon>Listeria</taxon>
    </lineage>
</organism>
<dbReference type="AlphaFoldDB" id="A0A842CXE8"/>
<proteinExistence type="predicted"/>
<sequence length="92" mass="10137">MATIKAPNEKYNGTSAGVGFINGVGKTDDPWLITIFNENGYTVIEDEEEQKNGDDREALKASLDNLGVEYAKNAKTETLQKLLDDNNKQEGE</sequence>
<dbReference type="Gene3D" id="1.10.720.30">
    <property type="entry name" value="SAP domain"/>
    <property type="match status" value="1"/>
</dbReference>
<gene>
    <name evidence="1" type="ORF">HCA78_12740</name>
</gene>
<evidence type="ECO:0000313" key="2">
    <source>
        <dbReference type="Proteomes" id="UP000546806"/>
    </source>
</evidence>
<dbReference type="InterPro" id="IPR036361">
    <property type="entry name" value="SAP_dom_sf"/>
</dbReference>
<protein>
    <submittedName>
        <fullName evidence="1">Uncharacterized protein</fullName>
    </submittedName>
</protein>